<dbReference type="EMBL" id="FWXV01000004">
    <property type="protein sequence ID" value="SMD14481.1"/>
    <property type="molecule type" value="Genomic_DNA"/>
</dbReference>
<name>A0A1W2EXS4_KIBAR</name>
<keyword evidence="1" id="KW-0812">Transmembrane</keyword>
<organism evidence="2 3">
    <name type="scientific">Kibdelosporangium aridum</name>
    <dbReference type="NCBI Taxonomy" id="2030"/>
    <lineage>
        <taxon>Bacteria</taxon>
        <taxon>Bacillati</taxon>
        <taxon>Actinomycetota</taxon>
        <taxon>Actinomycetes</taxon>
        <taxon>Pseudonocardiales</taxon>
        <taxon>Pseudonocardiaceae</taxon>
        <taxon>Kibdelosporangium</taxon>
    </lineage>
</organism>
<dbReference type="OrthoDB" id="3698947at2"/>
<keyword evidence="3" id="KW-1185">Reference proteome</keyword>
<evidence type="ECO:0000256" key="1">
    <source>
        <dbReference type="SAM" id="Phobius"/>
    </source>
</evidence>
<gene>
    <name evidence="2" type="ORF">SAMN05661093_05056</name>
</gene>
<protein>
    <submittedName>
        <fullName evidence="2">Uncharacterized protein</fullName>
    </submittedName>
</protein>
<dbReference type="Proteomes" id="UP000192674">
    <property type="component" value="Unassembled WGS sequence"/>
</dbReference>
<accession>A0A1W2EXS4</accession>
<feature type="transmembrane region" description="Helical" evidence="1">
    <location>
        <begin position="42"/>
        <end position="63"/>
    </location>
</feature>
<keyword evidence="1" id="KW-0472">Membrane</keyword>
<proteinExistence type="predicted"/>
<dbReference type="RefSeq" id="WP_084429501.1">
    <property type="nucleotide sequence ID" value="NZ_FWXV01000004.1"/>
</dbReference>
<sequence length="70" mass="8056">MSSNKKSESPVTNPVPWIFHTSLLLLGAVIALNLAIEFLRPIWPWLIGGFVLMAISWIVVAIVRWRRSRW</sequence>
<dbReference type="AlphaFoldDB" id="A0A1W2EXS4"/>
<feature type="transmembrane region" description="Helical" evidence="1">
    <location>
        <begin position="15"/>
        <end position="36"/>
    </location>
</feature>
<evidence type="ECO:0000313" key="2">
    <source>
        <dbReference type="EMBL" id="SMD14481.1"/>
    </source>
</evidence>
<reference evidence="2 3" key="1">
    <citation type="submission" date="2017-04" db="EMBL/GenBank/DDBJ databases">
        <authorList>
            <person name="Afonso C.L."/>
            <person name="Miller P.J."/>
            <person name="Scott M.A."/>
            <person name="Spackman E."/>
            <person name="Goraichik I."/>
            <person name="Dimitrov K.M."/>
            <person name="Suarez D.L."/>
            <person name="Swayne D.E."/>
        </authorList>
    </citation>
    <scope>NUCLEOTIDE SEQUENCE [LARGE SCALE GENOMIC DNA]</scope>
    <source>
        <strain evidence="2 3">DSM 43828</strain>
    </source>
</reference>
<keyword evidence="1" id="KW-1133">Transmembrane helix</keyword>
<evidence type="ECO:0000313" key="3">
    <source>
        <dbReference type="Proteomes" id="UP000192674"/>
    </source>
</evidence>